<reference evidence="6 7" key="1">
    <citation type="submission" date="2016-02" db="EMBL/GenBank/DDBJ databases">
        <title>Genome analysis of coral dinoflagellate symbionts highlights evolutionary adaptations to a symbiotic lifestyle.</title>
        <authorList>
            <person name="Aranda M."/>
            <person name="Li Y."/>
            <person name="Liew Y.J."/>
            <person name="Baumgarten S."/>
            <person name="Simakov O."/>
            <person name="Wilson M."/>
            <person name="Piel J."/>
            <person name="Ashoor H."/>
            <person name="Bougouffa S."/>
            <person name="Bajic V.B."/>
            <person name="Ryu T."/>
            <person name="Ravasi T."/>
            <person name="Bayer T."/>
            <person name="Micklem G."/>
            <person name="Kim H."/>
            <person name="Bhak J."/>
            <person name="Lajeunesse T.C."/>
            <person name="Voolstra C.R."/>
        </authorList>
    </citation>
    <scope>NUCLEOTIDE SEQUENCE [LARGE SCALE GENOMIC DNA]</scope>
    <source>
        <strain evidence="6 7">CCMP2467</strain>
    </source>
</reference>
<name>A0A1Q9EEM7_SYMMI</name>
<feature type="repeat" description="ANK" evidence="3">
    <location>
        <begin position="655"/>
        <end position="687"/>
    </location>
</feature>
<feature type="repeat" description="ANK" evidence="3">
    <location>
        <begin position="423"/>
        <end position="455"/>
    </location>
</feature>
<evidence type="ECO:0000259" key="5">
    <source>
        <dbReference type="Pfam" id="PF20434"/>
    </source>
</evidence>
<evidence type="ECO:0000313" key="6">
    <source>
        <dbReference type="EMBL" id="OLQ05858.1"/>
    </source>
</evidence>
<feature type="region of interest" description="Disordered" evidence="4">
    <location>
        <begin position="1262"/>
        <end position="1331"/>
    </location>
</feature>
<feature type="repeat" description="ANK" evidence="3">
    <location>
        <begin position="556"/>
        <end position="588"/>
    </location>
</feature>
<feature type="compositionally biased region" description="Basic and acidic residues" evidence="4">
    <location>
        <begin position="1274"/>
        <end position="1287"/>
    </location>
</feature>
<evidence type="ECO:0000256" key="2">
    <source>
        <dbReference type="ARBA" id="ARBA00023043"/>
    </source>
</evidence>
<feature type="compositionally biased region" description="Basic and acidic residues" evidence="4">
    <location>
        <begin position="1315"/>
        <end position="1331"/>
    </location>
</feature>
<keyword evidence="7" id="KW-1185">Reference proteome</keyword>
<dbReference type="InterPro" id="IPR050889">
    <property type="entry name" value="Dendritic_Spine_Reg/Scaffold"/>
</dbReference>
<dbReference type="EMBL" id="LSRX01000173">
    <property type="protein sequence ID" value="OLQ05858.1"/>
    <property type="molecule type" value="Genomic_DNA"/>
</dbReference>
<dbReference type="PANTHER" id="PTHR24166">
    <property type="entry name" value="ROLLING PEBBLES, ISOFORM B"/>
    <property type="match status" value="1"/>
</dbReference>
<dbReference type="InterPro" id="IPR049492">
    <property type="entry name" value="BD-FAE-like_dom"/>
</dbReference>
<organism evidence="6 7">
    <name type="scientific">Symbiodinium microadriaticum</name>
    <name type="common">Dinoflagellate</name>
    <name type="synonym">Zooxanthella microadriatica</name>
    <dbReference type="NCBI Taxonomy" id="2951"/>
    <lineage>
        <taxon>Eukaryota</taxon>
        <taxon>Sar</taxon>
        <taxon>Alveolata</taxon>
        <taxon>Dinophyceae</taxon>
        <taxon>Suessiales</taxon>
        <taxon>Symbiodiniaceae</taxon>
        <taxon>Symbiodinium</taxon>
    </lineage>
</organism>
<evidence type="ECO:0000256" key="1">
    <source>
        <dbReference type="ARBA" id="ARBA00022737"/>
    </source>
</evidence>
<dbReference type="SUPFAM" id="SSF48403">
    <property type="entry name" value="Ankyrin repeat"/>
    <property type="match status" value="2"/>
</dbReference>
<dbReference type="Pfam" id="PF13637">
    <property type="entry name" value="Ank_4"/>
    <property type="match status" value="1"/>
</dbReference>
<feature type="region of interest" description="Disordered" evidence="4">
    <location>
        <begin position="129"/>
        <end position="155"/>
    </location>
</feature>
<feature type="compositionally biased region" description="Basic and acidic residues" evidence="4">
    <location>
        <begin position="937"/>
        <end position="947"/>
    </location>
</feature>
<dbReference type="Proteomes" id="UP000186817">
    <property type="component" value="Unassembled WGS sequence"/>
</dbReference>
<accession>A0A1Q9EEM7</accession>
<feature type="repeat" description="ANK" evidence="3">
    <location>
        <begin position="754"/>
        <end position="786"/>
    </location>
</feature>
<dbReference type="SMART" id="SM00248">
    <property type="entry name" value="ANK"/>
    <property type="match status" value="15"/>
</dbReference>
<dbReference type="PROSITE" id="PS50088">
    <property type="entry name" value="ANK_REPEAT"/>
    <property type="match status" value="14"/>
</dbReference>
<evidence type="ECO:0000256" key="3">
    <source>
        <dbReference type="PROSITE-ProRule" id="PRU00023"/>
    </source>
</evidence>
<comment type="caution">
    <text evidence="6">The sequence shown here is derived from an EMBL/GenBank/DDBJ whole genome shotgun (WGS) entry which is preliminary data.</text>
</comment>
<feature type="repeat" description="ANK" evidence="3">
    <location>
        <begin position="523"/>
        <end position="555"/>
    </location>
</feature>
<evidence type="ECO:0000256" key="4">
    <source>
        <dbReference type="SAM" id="MobiDB-lite"/>
    </source>
</evidence>
<dbReference type="Gene3D" id="1.25.40.20">
    <property type="entry name" value="Ankyrin repeat-containing domain"/>
    <property type="match status" value="3"/>
</dbReference>
<feature type="region of interest" description="Disordered" evidence="4">
    <location>
        <begin position="1136"/>
        <end position="1182"/>
    </location>
</feature>
<gene>
    <name evidence="6" type="primary">ANK1</name>
    <name evidence="6" type="ORF">AK812_SmicGene10910</name>
</gene>
<protein>
    <submittedName>
        <fullName evidence="6">Ankyrin-1</fullName>
    </submittedName>
</protein>
<feature type="repeat" description="ANK" evidence="3">
    <location>
        <begin position="787"/>
        <end position="819"/>
    </location>
</feature>
<sequence>MNSAQLRLDPERFVSMGHSAGGHLAGFLAAAAADLGAEDDLRHVAESESSTVQGIIGYAGAFDGNRFMRDGHSENYLEWQEPSEKKVHREFLGNQCLEDAHAPASASRNKGTKRRDWLEAEMNFLKKAEQEKSGAADEQLPANPANKAADKDKAEDAKAAATNADMAQALRAVEADVRLLFLEGHYHQFQLNAPAADAIATFLSKFTELEGAIPMAGRRRLAGNGLEGPLFPNYYDDEDYSFSAFCGIVSGDGLIAIDVASFVETLPAEMHPVQALKEQLHSMCGLPRLRQRLICLDDEDVKLDEESTLRPGEAQAVLLNFCPASEKQVEELRNAARSGLTSVVEAILHRPQDPDLGNPAPLFEASKCSHLEVVRLLLEAKADKDKAANRGAVPLFVAARKGHLDVVWLLLESNADKDKATQDGATPLFAAAKHGRLEVVQALLESNVDKDKATEDGTTPVSVAAQNGQFFFFLRVLLESDADKDKATEDGFTPLYVAAQNGQLEVLRILLEFKADTDKEYQSGWTPLIAAAYSGLLQAVLLLLKSNADKDKTLEDGVTPLFLAAEEGHLEVVRIMLEFNADTDKAHQSGATPLCVAAQKGNLEVARLLLEADADKDKTLEDGATPLFLAAEEGHLEVVRIMLEFKADTDKAHQSGATPLCVAAQKGNLEVARLLLEADADKDKATEDGLTPLYVAAQNGQLEVLRILLEFKADTDKAYQSGSTPLIAAAYSGLLEAVLLLLKSNADKDKTLEDGATPLFLAAQEGHLEVARILLEFKVDTDKAHQSGATPLCIATQKGHLEVARLLLEANADKDKATEDGFTPLYFAARDGHLEVVRLLLEANADKDNLKVVRLLKEAKADPGGVLFDSQALAVGGNKLRLRPPLGSSDDAALAETPGWAEPVARPFRATSSPGLRSHNAWLQDGSPARGQHRGPPARDRELREARPSSADEEPGANPDAQMNLDLLQPREPGDVYPYLDDARWRPPPFFDDGGPQATQSRTLTGAFTHRVIRYRSNFVVVVTGELPCMYWLTTCSDLYICSCKYFAVSGRCEQEQCVHHILHTGDIDLTLVGQVAGRQPRDRHSKRGWSSAALYWSGQAADKEEKKQQDAKRRTTVFLPAAPCSLQHGELNAQHSDTAAARCERADAAHHTDTSTTASLQPDNAPAHPPREGGDSLEGHGAFGRHVAKSFEDFANWGDSLPTNEVWVGLRVERLTCLLTHLRKIKREGSAALEKAAAKLSRDEFQQLQAGLQLLTLKDEGLDKPSSAQQDLGKSEPGKSNDLEKSPRKKLKKHDSDDVSLNSFGLPRMFDSPEDSKKKPGKEEIREQGS</sequence>
<dbReference type="PROSITE" id="PS50297">
    <property type="entry name" value="ANK_REP_REGION"/>
    <property type="match status" value="13"/>
</dbReference>
<dbReference type="PANTHER" id="PTHR24166:SF48">
    <property type="entry name" value="PROTEIN VAPYRIN"/>
    <property type="match status" value="1"/>
</dbReference>
<feature type="repeat" description="ANK" evidence="3">
    <location>
        <begin position="390"/>
        <end position="422"/>
    </location>
</feature>
<dbReference type="SUPFAM" id="SSF53474">
    <property type="entry name" value="alpha/beta-Hydrolases"/>
    <property type="match status" value="1"/>
</dbReference>
<dbReference type="Pfam" id="PF20434">
    <property type="entry name" value="BD-FAE"/>
    <property type="match status" value="1"/>
</dbReference>
<dbReference type="InterPro" id="IPR036770">
    <property type="entry name" value="Ankyrin_rpt-contain_sf"/>
</dbReference>
<feature type="domain" description="BD-FAE-like" evidence="5">
    <location>
        <begin position="2"/>
        <end position="104"/>
    </location>
</feature>
<dbReference type="InterPro" id="IPR029058">
    <property type="entry name" value="AB_hydrolase_fold"/>
</dbReference>
<feature type="repeat" description="ANK" evidence="3">
    <location>
        <begin position="820"/>
        <end position="852"/>
    </location>
</feature>
<feature type="repeat" description="ANK" evidence="3">
    <location>
        <begin position="622"/>
        <end position="654"/>
    </location>
</feature>
<feature type="compositionally biased region" description="Basic and acidic residues" evidence="4">
    <location>
        <begin position="1170"/>
        <end position="1179"/>
    </location>
</feature>
<dbReference type="InterPro" id="IPR002110">
    <property type="entry name" value="Ankyrin_rpt"/>
</dbReference>
<keyword evidence="1" id="KW-0677">Repeat</keyword>
<proteinExistence type="predicted"/>
<feature type="compositionally biased region" description="Basic and acidic residues" evidence="4">
    <location>
        <begin position="1143"/>
        <end position="1154"/>
    </location>
</feature>
<feature type="repeat" description="ANK" evidence="3">
    <location>
        <begin position="688"/>
        <end position="720"/>
    </location>
</feature>
<feature type="repeat" description="ANK" evidence="3">
    <location>
        <begin position="589"/>
        <end position="621"/>
    </location>
</feature>
<feature type="repeat" description="ANK" evidence="3">
    <location>
        <begin position="456"/>
        <end position="489"/>
    </location>
</feature>
<feature type="repeat" description="ANK" evidence="3">
    <location>
        <begin position="721"/>
        <end position="753"/>
    </location>
</feature>
<dbReference type="Pfam" id="PF00023">
    <property type="entry name" value="Ank"/>
    <property type="match status" value="2"/>
</dbReference>
<dbReference type="OrthoDB" id="1577640at2759"/>
<dbReference type="Pfam" id="PF12796">
    <property type="entry name" value="Ank_2"/>
    <property type="match status" value="4"/>
</dbReference>
<evidence type="ECO:0000313" key="7">
    <source>
        <dbReference type="Proteomes" id="UP000186817"/>
    </source>
</evidence>
<dbReference type="Gene3D" id="3.40.50.1820">
    <property type="entry name" value="alpha/beta hydrolase"/>
    <property type="match status" value="1"/>
</dbReference>
<feature type="repeat" description="ANK" evidence="3">
    <location>
        <begin position="490"/>
        <end position="522"/>
    </location>
</feature>
<keyword evidence="2 3" id="KW-0040">ANK repeat</keyword>
<feature type="region of interest" description="Disordered" evidence="4">
    <location>
        <begin position="905"/>
        <end position="971"/>
    </location>
</feature>